<evidence type="ECO:0000256" key="1">
    <source>
        <dbReference type="ARBA" id="ARBA00010875"/>
    </source>
</evidence>
<dbReference type="PROSITE" id="PS01306">
    <property type="entry name" value="UPF0054"/>
    <property type="match status" value="1"/>
</dbReference>
<dbReference type="SUPFAM" id="SSF55486">
    <property type="entry name" value="Metalloproteases ('zincins'), catalytic domain"/>
    <property type="match status" value="1"/>
</dbReference>
<comment type="similarity">
    <text evidence="1 9">Belongs to the endoribonuclease YbeY family.</text>
</comment>
<evidence type="ECO:0000313" key="10">
    <source>
        <dbReference type="EMBL" id="PWJ63300.1"/>
    </source>
</evidence>
<accession>A0ABX5LBD6</accession>
<evidence type="ECO:0000256" key="6">
    <source>
        <dbReference type="ARBA" id="ARBA00022759"/>
    </source>
</evidence>
<feature type="binding site" evidence="9">
    <location>
        <position position="159"/>
    </location>
    <ligand>
        <name>Zn(2+)</name>
        <dbReference type="ChEBI" id="CHEBI:29105"/>
        <note>catalytic</note>
    </ligand>
</feature>
<dbReference type="EC" id="3.1.-.-" evidence="9"/>
<feature type="binding site" evidence="9">
    <location>
        <position position="149"/>
    </location>
    <ligand>
        <name>Zn(2+)</name>
        <dbReference type="ChEBI" id="CHEBI:29105"/>
        <note>catalytic</note>
    </ligand>
</feature>
<evidence type="ECO:0000256" key="2">
    <source>
        <dbReference type="ARBA" id="ARBA00022517"/>
    </source>
</evidence>
<sequence>MLSAAVARPGCPATVSPLVLRPPVPPTEGTPLPVSIEINNESSIPVDEAALLRLAGYALDSLHVHPDAELAIVLVDEGAMEQLHVQWMDEPGPTDVLSFPMDELRPGTEDEQTPAGLLGDIVLCPQVAQNQAEAAGHSVLDELQLLTAHGVLHLLGFDHAAPEEEREMFSIQRDILVGFHIGERRR</sequence>
<evidence type="ECO:0000256" key="4">
    <source>
        <dbReference type="ARBA" id="ARBA00022722"/>
    </source>
</evidence>
<proteinExistence type="inferred from homology"/>
<dbReference type="EMBL" id="QGDV01000008">
    <property type="protein sequence ID" value="PWJ63300.1"/>
    <property type="molecule type" value="Genomic_DNA"/>
</dbReference>
<keyword evidence="11" id="KW-1185">Reference proteome</keyword>
<dbReference type="PANTHER" id="PTHR46986">
    <property type="entry name" value="ENDORIBONUCLEASE YBEY, CHLOROPLASTIC"/>
    <property type="match status" value="1"/>
</dbReference>
<keyword evidence="2 9" id="KW-0690">Ribosome biogenesis</keyword>
<evidence type="ECO:0000256" key="9">
    <source>
        <dbReference type="HAMAP-Rule" id="MF_00009"/>
    </source>
</evidence>
<dbReference type="InterPro" id="IPR002036">
    <property type="entry name" value="YbeY"/>
</dbReference>
<comment type="caution">
    <text evidence="10">The sequence shown here is derived from an EMBL/GenBank/DDBJ whole genome shotgun (WGS) entry which is preliminary data.</text>
</comment>
<dbReference type="Gene3D" id="3.40.390.30">
    <property type="entry name" value="Metalloproteases ('zincins'), catalytic domain"/>
    <property type="match status" value="1"/>
</dbReference>
<dbReference type="Pfam" id="PF02130">
    <property type="entry name" value="YbeY"/>
    <property type="match status" value="1"/>
</dbReference>
<evidence type="ECO:0000256" key="3">
    <source>
        <dbReference type="ARBA" id="ARBA00022552"/>
    </source>
</evidence>
<evidence type="ECO:0000256" key="7">
    <source>
        <dbReference type="ARBA" id="ARBA00022801"/>
    </source>
</evidence>
<protein>
    <recommendedName>
        <fullName evidence="9">Endoribonuclease YbeY</fullName>
        <ecNumber evidence="9">3.1.-.-</ecNumber>
    </recommendedName>
</protein>
<dbReference type="PANTHER" id="PTHR46986:SF1">
    <property type="entry name" value="ENDORIBONUCLEASE YBEY, CHLOROPLASTIC"/>
    <property type="match status" value="1"/>
</dbReference>
<dbReference type="InterPro" id="IPR020549">
    <property type="entry name" value="YbeY_CS"/>
</dbReference>
<dbReference type="Proteomes" id="UP000245674">
    <property type="component" value="Unassembled WGS sequence"/>
</dbReference>
<feature type="binding site" evidence="9">
    <location>
        <position position="153"/>
    </location>
    <ligand>
        <name>Zn(2+)</name>
        <dbReference type="ChEBI" id="CHEBI:29105"/>
        <note>catalytic</note>
    </ligand>
</feature>
<keyword evidence="4 9" id="KW-0540">Nuclease</keyword>
<comment type="subcellular location">
    <subcellularLocation>
        <location evidence="9">Cytoplasm</location>
    </subcellularLocation>
</comment>
<gene>
    <name evidence="9" type="primary">ybeY</name>
    <name evidence="10" type="ORF">B0H03_108104</name>
</gene>
<keyword evidence="3 9" id="KW-0698">rRNA processing</keyword>
<reference evidence="10 11" key="1">
    <citation type="submission" date="2018-03" db="EMBL/GenBank/DDBJ databases">
        <title>Genomic Encyclopedia of Type Strains, Phase III (KMG-III): the genomes of soil and plant-associated and newly described type strains.</title>
        <authorList>
            <person name="Whitman W."/>
        </authorList>
    </citation>
    <scope>NUCLEOTIDE SEQUENCE [LARGE SCALE GENOMIC DNA]</scope>
    <source>
        <strain evidence="10 11">VKM Ac-1602</strain>
    </source>
</reference>
<keyword evidence="7 9" id="KW-0378">Hydrolase</keyword>
<organism evidence="10 11">
    <name type="scientific">Rathayibacter iranicus NCPPB 2253 = VKM Ac-1602</name>
    <dbReference type="NCBI Taxonomy" id="1328868"/>
    <lineage>
        <taxon>Bacteria</taxon>
        <taxon>Bacillati</taxon>
        <taxon>Actinomycetota</taxon>
        <taxon>Actinomycetes</taxon>
        <taxon>Micrococcales</taxon>
        <taxon>Microbacteriaceae</taxon>
        <taxon>Rathayibacter</taxon>
    </lineage>
</organism>
<dbReference type="HAMAP" id="MF_00009">
    <property type="entry name" value="Endoribonucl_YbeY"/>
    <property type="match status" value="1"/>
</dbReference>
<evidence type="ECO:0000256" key="8">
    <source>
        <dbReference type="ARBA" id="ARBA00022833"/>
    </source>
</evidence>
<comment type="cofactor">
    <cofactor evidence="9">
        <name>Zn(2+)</name>
        <dbReference type="ChEBI" id="CHEBI:29105"/>
    </cofactor>
    <text evidence="9">Binds 1 zinc ion.</text>
</comment>
<keyword evidence="9" id="KW-0963">Cytoplasm</keyword>
<dbReference type="NCBIfam" id="TIGR00043">
    <property type="entry name" value="rRNA maturation RNase YbeY"/>
    <property type="match status" value="1"/>
</dbReference>
<comment type="function">
    <text evidence="9">Single strand-specific metallo-endoribonuclease involved in late-stage 70S ribosome quality control and in maturation of the 3' terminus of the 16S rRNA.</text>
</comment>
<keyword evidence="5 9" id="KW-0479">Metal-binding</keyword>
<keyword evidence="6 9" id="KW-0255">Endonuclease</keyword>
<keyword evidence="8 9" id="KW-0862">Zinc</keyword>
<evidence type="ECO:0000313" key="11">
    <source>
        <dbReference type="Proteomes" id="UP000245674"/>
    </source>
</evidence>
<name>A0ABX5LBD6_9MICO</name>
<evidence type="ECO:0000256" key="5">
    <source>
        <dbReference type="ARBA" id="ARBA00022723"/>
    </source>
</evidence>
<dbReference type="InterPro" id="IPR023091">
    <property type="entry name" value="MetalPrtase_cat_dom_sf_prd"/>
</dbReference>